<dbReference type="AlphaFoldDB" id="N1PFP0"/>
<dbReference type="Proteomes" id="UP000016933">
    <property type="component" value="Unassembled WGS sequence"/>
</dbReference>
<keyword evidence="2" id="KW-1185">Reference proteome</keyword>
<dbReference type="EMBL" id="KB446542">
    <property type="protein sequence ID" value="EME41433.1"/>
    <property type="molecule type" value="Genomic_DNA"/>
</dbReference>
<name>N1PFP0_DOTSN</name>
<protein>
    <submittedName>
        <fullName evidence="1">Uncharacterized protein</fullName>
    </submittedName>
</protein>
<dbReference type="eggNOG" id="ENOG502SF5T">
    <property type="taxonomic scope" value="Eukaryota"/>
</dbReference>
<dbReference type="OMA" id="TPTRMKG"/>
<dbReference type="OrthoDB" id="5424391at2759"/>
<gene>
    <name evidence="1" type="ORF">DOTSEDRAFT_176567</name>
</gene>
<organism evidence="1 2">
    <name type="scientific">Dothistroma septosporum (strain NZE10 / CBS 128990)</name>
    <name type="common">Red band needle blight fungus</name>
    <name type="synonym">Mycosphaerella pini</name>
    <dbReference type="NCBI Taxonomy" id="675120"/>
    <lineage>
        <taxon>Eukaryota</taxon>
        <taxon>Fungi</taxon>
        <taxon>Dikarya</taxon>
        <taxon>Ascomycota</taxon>
        <taxon>Pezizomycotina</taxon>
        <taxon>Dothideomycetes</taxon>
        <taxon>Dothideomycetidae</taxon>
        <taxon>Mycosphaerellales</taxon>
        <taxon>Mycosphaerellaceae</taxon>
        <taxon>Dothistroma</taxon>
    </lineage>
</organism>
<evidence type="ECO:0000313" key="2">
    <source>
        <dbReference type="Proteomes" id="UP000016933"/>
    </source>
</evidence>
<proteinExistence type="predicted"/>
<reference evidence="1 2" key="2">
    <citation type="journal article" date="2012" name="PLoS Pathog.">
        <title>Diverse lifestyles and strategies of plant pathogenesis encoded in the genomes of eighteen Dothideomycetes fungi.</title>
        <authorList>
            <person name="Ohm R.A."/>
            <person name="Feau N."/>
            <person name="Henrissat B."/>
            <person name="Schoch C.L."/>
            <person name="Horwitz B.A."/>
            <person name="Barry K.W."/>
            <person name="Condon B.J."/>
            <person name="Copeland A.C."/>
            <person name="Dhillon B."/>
            <person name="Glaser F."/>
            <person name="Hesse C.N."/>
            <person name="Kosti I."/>
            <person name="LaButti K."/>
            <person name="Lindquist E.A."/>
            <person name="Lucas S."/>
            <person name="Salamov A.A."/>
            <person name="Bradshaw R.E."/>
            <person name="Ciuffetti L."/>
            <person name="Hamelin R.C."/>
            <person name="Kema G.H.J."/>
            <person name="Lawrence C."/>
            <person name="Scott J.A."/>
            <person name="Spatafora J.W."/>
            <person name="Turgeon B.G."/>
            <person name="de Wit P.J.G.M."/>
            <person name="Zhong S."/>
            <person name="Goodwin S.B."/>
            <person name="Grigoriev I.V."/>
        </authorList>
    </citation>
    <scope>NUCLEOTIDE SEQUENCE [LARGE SCALE GENOMIC DNA]</scope>
    <source>
        <strain evidence="2">NZE10 / CBS 128990</strain>
    </source>
</reference>
<sequence>MFASYTPTRMKGTGMVPGLKSLATKIHPQLPLNAKESNRLLTALTSSFRKHLDEAHPVPAKPHTAHDQDVTSQHGDVAAFRPRDIRSSAAYADRHLASVLTNPLLVKGGQRLDYASAKRELVDNPAKDPIQLLEEYHEDNAATVRIAELCLDSFQNDLINMKAEARKERICKSEPGRRVFLWLLQNKLHDAADYVDNTRFQSLLVYFLLQEGREEDIWNWLKLDITVTESETSSTRSQSRSELHRYRWRGRLLRALMEAKLGHQEPGTDGSASDDHMHDALDAFSKACKLKTLGRGREDHLAWIPLGAAAIVVQQELIQMPRPHPRADMDVDRYNRFRDAVPLYLHGAPSTYHLAQYAKMDLYHPRKPSADQALLFWRDLVRDKPSRSAATFLSRLKSGEDSAEKNQWFSVLTRSVYVLQNEGRTEEASWLIDKARLLFSRQLPYLSKGPNEFRTRDSETMHPRDNKEPISVLFPDIRVA</sequence>
<reference evidence="2" key="1">
    <citation type="journal article" date="2012" name="PLoS Genet.">
        <title>The genomes of the fungal plant pathogens Cladosporium fulvum and Dothistroma septosporum reveal adaptation to different hosts and lifestyles but also signatures of common ancestry.</title>
        <authorList>
            <person name="de Wit P.J.G.M."/>
            <person name="van der Burgt A."/>
            <person name="Oekmen B."/>
            <person name="Stergiopoulos I."/>
            <person name="Abd-Elsalam K.A."/>
            <person name="Aerts A.L."/>
            <person name="Bahkali A.H."/>
            <person name="Beenen H.G."/>
            <person name="Chettri P."/>
            <person name="Cox M.P."/>
            <person name="Datema E."/>
            <person name="de Vries R.P."/>
            <person name="Dhillon B."/>
            <person name="Ganley A.R."/>
            <person name="Griffiths S.A."/>
            <person name="Guo Y."/>
            <person name="Hamelin R.C."/>
            <person name="Henrissat B."/>
            <person name="Kabir M.S."/>
            <person name="Jashni M.K."/>
            <person name="Kema G."/>
            <person name="Klaubauf S."/>
            <person name="Lapidus A."/>
            <person name="Levasseur A."/>
            <person name="Lindquist E."/>
            <person name="Mehrabi R."/>
            <person name="Ohm R.A."/>
            <person name="Owen T.J."/>
            <person name="Salamov A."/>
            <person name="Schwelm A."/>
            <person name="Schijlen E."/>
            <person name="Sun H."/>
            <person name="van den Burg H.A."/>
            <person name="van Ham R.C.H.J."/>
            <person name="Zhang S."/>
            <person name="Goodwin S.B."/>
            <person name="Grigoriev I.V."/>
            <person name="Collemare J."/>
            <person name="Bradshaw R.E."/>
        </authorList>
    </citation>
    <scope>NUCLEOTIDE SEQUENCE [LARGE SCALE GENOMIC DNA]</scope>
    <source>
        <strain evidence="2">NZE10 / CBS 128990</strain>
    </source>
</reference>
<dbReference type="HOGENOM" id="CLU_037758_0_1_1"/>
<accession>N1PFP0</accession>
<evidence type="ECO:0000313" key="1">
    <source>
        <dbReference type="EMBL" id="EME41433.1"/>
    </source>
</evidence>